<protein>
    <submittedName>
        <fullName evidence="4">GNAT family N-acetyltransferase</fullName>
    </submittedName>
</protein>
<dbReference type="InterPro" id="IPR016181">
    <property type="entry name" value="Acyl_CoA_acyltransferase"/>
</dbReference>
<proteinExistence type="predicted"/>
<organism evidence="4 5">
    <name type="scientific">Streptomyces humicola</name>
    <dbReference type="NCBI Taxonomy" id="2953240"/>
    <lineage>
        <taxon>Bacteria</taxon>
        <taxon>Bacillati</taxon>
        <taxon>Actinomycetota</taxon>
        <taxon>Actinomycetes</taxon>
        <taxon>Kitasatosporales</taxon>
        <taxon>Streptomycetaceae</taxon>
        <taxon>Streptomyces</taxon>
    </lineage>
</organism>
<sequence length="279" mass="30629">MTTTLRPVGPERLGDDGARSRRFAVCVNGRPVGAVELATDTRLGAYEGRIVSLAVDEPDRRRGRGTVAALAAEEVLRGWGCRRIEAAVPESAGAALRLATALGYTERNRTMLKQLDATPPELPDGCSVRPMGEDEYARWHVDERDRFIRSLAEHGVPYERAVAKADATYHRTLPDGVHTADTALRLLAHHGTDVGRLWLRLRDPADAQVPARVYDVEVDEQHRGRGHGRTLMLAAERECLAAGVRSLGLNVSAGNAPALRLYTSLGYRTTTRFMAKELF</sequence>
<evidence type="ECO:0000313" key="5">
    <source>
        <dbReference type="Proteomes" id="UP001057702"/>
    </source>
</evidence>
<comment type="caution">
    <text evidence="4">The sequence shown here is derived from an EMBL/GenBank/DDBJ whole genome shotgun (WGS) entry which is preliminary data.</text>
</comment>
<dbReference type="InterPro" id="IPR050832">
    <property type="entry name" value="Bact_Acetyltransf"/>
</dbReference>
<keyword evidence="1" id="KW-0808">Transferase</keyword>
<gene>
    <name evidence="4" type="ORF">NGB36_19530</name>
</gene>
<dbReference type="Gene3D" id="3.40.630.30">
    <property type="match status" value="2"/>
</dbReference>
<dbReference type="PROSITE" id="PS51186">
    <property type="entry name" value="GNAT"/>
    <property type="match status" value="2"/>
</dbReference>
<evidence type="ECO:0000259" key="3">
    <source>
        <dbReference type="PROSITE" id="PS51186"/>
    </source>
</evidence>
<dbReference type="CDD" id="cd04301">
    <property type="entry name" value="NAT_SF"/>
    <property type="match status" value="2"/>
</dbReference>
<dbReference type="PANTHER" id="PTHR43877:SF2">
    <property type="entry name" value="AMINOALKYLPHOSPHONATE N-ACETYLTRANSFERASE-RELATED"/>
    <property type="match status" value="1"/>
</dbReference>
<evidence type="ECO:0000313" key="4">
    <source>
        <dbReference type="EMBL" id="MCQ4082735.1"/>
    </source>
</evidence>
<dbReference type="EMBL" id="JANFNG010000015">
    <property type="protein sequence ID" value="MCQ4082735.1"/>
    <property type="molecule type" value="Genomic_DNA"/>
</dbReference>
<dbReference type="InterPro" id="IPR000182">
    <property type="entry name" value="GNAT_dom"/>
</dbReference>
<dbReference type="Pfam" id="PF00583">
    <property type="entry name" value="Acetyltransf_1"/>
    <property type="match status" value="2"/>
</dbReference>
<keyword evidence="5" id="KW-1185">Reference proteome</keyword>
<dbReference type="RefSeq" id="WP_255921641.1">
    <property type="nucleotide sequence ID" value="NZ_JANFNG010000015.1"/>
</dbReference>
<feature type="domain" description="N-acetyltransferase" evidence="3">
    <location>
        <begin position="126"/>
        <end position="279"/>
    </location>
</feature>
<accession>A0ABT1Q0A7</accession>
<reference evidence="4" key="1">
    <citation type="submission" date="2022-06" db="EMBL/GenBank/DDBJ databases">
        <title>Draft genome sequence of Streptomyces sp. RB6PN25 isolated from peat swamp forest in Thailand.</title>
        <authorList>
            <person name="Duangmal K."/>
            <person name="Klaysubun C."/>
        </authorList>
    </citation>
    <scope>NUCLEOTIDE SEQUENCE</scope>
    <source>
        <strain evidence="4">RB6PN25</strain>
    </source>
</reference>
<dbReference type="PANTHER" id="PTHR43877">
    <property type="entry name" value="AMINOALKYLPHOSPHONATE N-ACETYLTRANSFERASE-RELATED-RELATED"/>
    <property type="match status" value="1"/>
</dbReference>
<evidence type="ECO:0000256" key="2">
    <source>
        <dbReference type="ARBA" id="ARBA00023315"/>
    </source>
</evidence>
<evidence type="ECO:0000256" key="1">
    <source>
        <dbReference type="ARBA" id="ARBA00022679"/>
    </source>
</evidence>
<dbReference type="Proteomes" id="UP001057702">
    <property type="component" value="Unassembled WGS sequence"/>
</dbReference>
<dbReference type="SUPFAM" id="SSF55729">
    <property type="entry name" value="Acyl-CoA N-acyltransferases (Nat)"/>
    <property type="match status" value="2"/>
</dbReference>
<name>A0ABT1Q0A7_9ACTN</name>
<keyword evidence="2" id="KW-0012">Acyltransferase</keyword>
<feature type="domain" description="N-acetyltransferase" evidence="3">
    <location>
        <begin position="1"/>
        <end position="125"/>
    </location>
</feature>